<reference evidence="2 3" key="1">
    <citation type="submission" date="2015-04" db="EMBL/GenBank/DDBJ databases">
        <authorList>
            <person name="Syromyatnikov M.Y."/>
            <person name="Popov V.N."/>
        </authorList>
    </citation>
    <scope>NUCLEOTIDE SEQUENCE [LARGE SCALE GENOMIC DNA]</scope>
    <source>
        <strain evidence="2">WF-38-12</strain>
    </source>
</reference>
<dbReference type="AlphaFoldDB" id="A0A0U1MB82"/>
<evidence type="ECO:0000256" key="1">
    <source>
        <dbReference type="SAM" id="MobiDB-lite"/>
    </source>
</evidence>
<accession>A0A0U1MB82</accession>
<feature type="region of interest" description="Disordered" evidence="1">
    <location>
        <begin position="51"/>
        <end position="89"/>
    </location>
</feature>
<name>A0A0U1MB82_TALIS</name>
<organism evidence="2 3">
    <name type="scientific">Talaromyces islandicus</name>
    <name type="common">Penicillium islandicum</name>
    <dbReference type="NCBI Taxonomy" id="28573"/>
    <lineage>
        <taxon>Eukaryota</taxon>
        <taxon>Fungi</taxon>
        <taxon>Dikarya</taxon>
        <taxon>Ascomycota</taxon>
        <taxon>Pezizomycotina</taxon>
        <taxon>Eurotiomycetes</taxon>
        <taxon>Eurotiomycetidae</taxon>
        <taxon>Eurotiales</taxon>
        <taxon>Trichocomaceae</taxon>
        <taxon>Talaromyces</taxon>
        <taxon>Talaromyces sect. Islandici</taxon>
    </lineage>
</organism>
<proteinExistence type="predicted"/>
<sequence length="222" mass="24160">MLEPSKIACSLDDLYSSLGHNHHFDSIVLKMVVEILTVRLSFRGLKPEDEEVDTAEGITTEEPTYKDGSPTGSPTAEVPANEDAPPVEPAWEEDAHPAELEEYFHHVNESAHEDAPGVQGPSYKEEGLPIEETAFAEDAHQVEVPPAGGCSSEAEELSINGSNEVVQAHLVRVSVMDFVSYKSWGKLSLDRKAKRAKKLTAKGLPIPSEDGWVSIFVAGVRT</sequence>
<gene>
    <name evidence="2" type="ORF">PISL3812_09856</name>
</gene>
<evidence type="ECO:0000313" key="2">
    <source>
        <dbReference type="EMBL" id="CRG92789.1"/>
    </source>
</evidence>
<protein>
    <submittedName>
        <fullName evidence="2">Uncharacterized protein</fullName>
    </submittedName>
</protein>
<dbReference type="OrthoDB" id="3594103at2759"/>
<dbReference type="EMBL" id="CVMT01000016">
    <property type="protein sequence ID" value="CRG92789.1"/>
    <property type="molecule type" value="Genomic_DNA"/>
</dbReference>
<dbReference type="OMA" id="PIEESAH"/>
<keyword evidence="3" id="KW-1185">Reference proteome</keyword>
<dbReference type="Proteomes" id="UP000054383">
    <property type="component" value="Unassembled WGS sequence"/>
</dbReference>
<evidence type="ECO:0000313" key="3">
    <source>
        <dbReference type="Proteomes" id="UP000054383"/>
    </source>
</evidence>